<evidence type="ECO:0000313" key="7">
    <source>
        <dbReference type="Proteomes" id="UP000644507"/>
    </source>
</evidence>
<dbReference type="AlphaFoldDB" id="A0A918TDC6"/>
<dbReference type="Proteomes" id="UP000644507">
    <property type="component" value="Unassembled WGS sequence"/>
</dbReference>
<dbReference type="SMART" id="SM00028">
    <property type="entry name" value="TPR"/>
    <property type="match status" value="6"/>
</dbReference>
<evidence type="ECO:0000256" key="3">
    <source>
        <dbReference type="PROSITE-ProRule" id="PRU00339"/>
    </source>
</evidence>
<proteinExistence type="predicted"/>
<evidence type="ECO:0000256" key="4">
    <source>
        <dbReference type="SAM" id="SignalP"/>
    </source>
</evidence>
<dbReference type="InterPro" id="IPR011990">
    <property type="entry name" value="TPR-like_helical_dom_sf"/>
</dbReference>
<dbReference type="Pfam" id="PF09976">
    <property type="entry name" value="TPR_21"/>
    <property type="match status" value="1"/>
</dbReference>
<dbReference type="Pfam" id="PF13174">
    <property type="entry name" value="TPR_6"/>
    <property type="match status" value="1"/>
</dbReference>
<dbReference type="RefSeq" id="WP_189567042.1">
    <property type="nucleotide sequence ID" value="NZ_BMXI01000002.1"/>
</dbReference>
<reference evidence="6" key="1">
    <citation type="journal article" date="2014" name="Int. J. Syst. Evol. Microbiol.">
        <title>Complete genome sequence of Corynebacterium casei LMG S-19264T (=DSM 44701T), isolated from a smear-ripened cheese.</title>
        <authorList>
            <consortium name="US DOE Joint Genome Institute (JGI-PGF)"/>
            <person name="Walter F."/>
            <person name="Albersmeier A."/>
            <person name="Kalinowski J."/>
            <person name="Ruckert C."/>
        </authorList>
    </citation>
    <scope>NUCLEOTIDE SEQUENCE</scope>
    <source>
        <strain evidence="6">KCTC 12988</strain>
    </source>
</reference>
<feature type="repeat" description="TPR" evidence="3">
    <location>
        <begin position="556"/>
        <end position="589"/>
    </location>
</feature>
<keyword evidence="1" id="KW-0677">Repeat</keyword>
<organism evidence="6 7">
    <name type="scientific">Roseibacillus persicicus</name>
    <dbReference type="NCBI Taxonomy" id="454148"/>
    <lineage>
        <taxon>Bacteria</taxon>
        <taxon>Pseudomonadati</taxon>
        <taxon>Verrucomicrobiota</taxon>
        <taxon>Verrucomicrobiia</taxon>
        <taxon>Verrucomicrobiales</taxon>
        <taxon>Verrucomicrobiaceae</taxon>
        <taxon>Roseibacillus</taxon>
    </lineage>
</organism>
<feature type="domain" description="Ancillary SecYEG translocon subunit/Cell division coordinator CpoB TPR" evidence="5">
    <location>
        <begin position="467"/>
        <end position="593"/>
    </location>
</feature>
<dbReference type="InterPro" id="IPR018704">
    <property type="entry name" value="SecYEG/CpoB_TPR"/>
</dbReference>
<dbReference type="Gene3D" id="1.25.40.10">
    <property type="entry name" value="Tetratricopeptide repeat domain"/>
    <property type="match status" value="3"/>
</dbReference>
<sequence length="1001" mass="113144">MKYWNYTGALLALLLMFASSTSLRAQGGVEELHSNSLTAMNEARRLGMPEGAAKWNEALSYLSQATKTFDGRAMQLYGPKFGWFWYHKGFCELKLNKFEDAMASFKHCYEKYPNKDGAFENTYHKKSLLKWGEAAQGKEEYDVAIKQYKKFLAERDPERDNFPKGAFYINMAVCHFKTEKLAGGVENLQIAIKNKNTFPTPPAGIMAGFQAFCEAAIAKKDEAALLDFLKKHRADVVFLPWEAQPYSPVFMTLAAQALQAEMKRVGFELYALVPSSVEAEDSLRAAIQQVGDYPRSFPDGASIYQKSALEKQLEMSKAREKEGKLPEVTALAATAYIHEQSGNIRGAYGAYDMLERYHSNSPREKRENYLYQLVRTSSLVGRVLQTEKEGQKFLKLFPGSQYEESVRSLMLTGLFYEGEYDLCLEVATVMEPQLPKGSKQHDICLHVLGGSLFYTGQFDQAVEPLSRHVKEYPESQFKVAAQYFDASNYAQLQLWDRAAPLLDKFLKAYPNPKENSYLPFALYDRANCHFAQEEYPEALEKLNKVESEFPDAGNREMVFNLKGNVLQTQGNADEAKQYYERALALAERKENDMVAGESLFYLVGLLGEEKSETLAEAVPFYDKFWEEYGDNSPYKAQVAVAGMPALIAAERSEEGLDRLQGVIAQLAKVPGSYGLEEAINSFTKFYLATPGNTEEGLKDLYYAFPGIRTEDKAAQALLRIALIGVFEEKAKTASKSEDNGAASKANAMIKVLFGDLKQDFDLKTLSNFILVSVGDYLREKTASPKEAIPYYEEVLGRTDQSYRFPARFGLADVYGRSDSGSENEKAVEQLIAVYQNSTDNKQQQQALYRAVEVLAKLEKWEEAKARAKEFLQPDLNYNTYAPQVSYVLAQAYDNLGETENAMVTYFGIYGSYRGLIAVSAPSLKRYMQLLWDRNKPATDKTPADRQFAYETGYKFIKATTNIRSNPRVPEEEKEMWDDVQKQVQVYEANPDTKPIVEEEQN</sequence>
<dbReference type="PANTHER" id="PTHR44943">
    <property type="entry name" value="CELLULOSE SYNTHASE OPERON PROTEIN C"/>
    <property type="match status" value="1"/>
</dbReference>
<evidence type="ECO:0000313" key="6">
    <source>
        <dbReference type="EMBL" id="GHC42934.1"/>
    </source>
</evidence>
<reference evidence="6" key="2">
    <citation type="submission" date="2020-09" db="EMBL/GenBank/DDBJ databases">
        <authorList>
            <person name="Sun Q."/>
            <person name="Kim S."/>
        </authorList>
    </citation>
    <scope>NUCLEOTIDE SEQUENCE</scope>
    <source>
        <strain evidence="6">KCTC 12988</strain>
    </source>
</reference>
<gene>
    <name evidence="6" type="ORF">GCM10007100_04910</name>
</gene>
<protein>
    <recommendedName>
        <fullName evidence="5">Ancillary SecYEG translocon subunit/Cell division coordinator CpoB TPR domain-containing protein</fullName>
    </recommendedName>
</protein>
<dbReference type="InterPro" id="IPR051685">
    <property type="entry name" value="Ycf3/AcsC/BcsC/TPR_MFPF"/>
</dbReference>
<keyword evidence="2 3" id="KW-0802">TPR repeat</keyword>
<dbReference type="EMBL" id="BMXI01000002">
    <property type="protein sequence ID" value="GHC42934.1"/>
    <property type="molecule type" value="Genomic_DNA"/>
</dbReference>
<evidence type="ECO:0000256" key="2">
    <source>
        <dbReference type="ARBA" id="ARBA00022803"/>
    </source>
</evidence>
<comment type="caution">
    <text evidence="6">The sequence shown here is derived from an EMBL/GenBank/DDBJ whole genome shotgun (WGS) entry which is preliminary data.</text>
</comment>
<evidence type="ECO:0000259" key="5">
    <source>
        <dbReference type="Pfam" id="PF09976"/>
    </source>
</evidence>
<keyword evidence="4" id="KW-0732">Signal</keyword>
<dbReference type="PANTHER" id="PTHR44943:SF4">
    <property type="entry name" value="TPR REPEAT-CONTAINING PROTEIN MJ0798"/>
    <property type="match status" value="1"/>
</dbReference>
<dbReference type="SUPFAM" id="SSF48452">
    <property type="entry name" value="TPR-like"/>
    <property type="match status" value="3"/>
</dbReference>
<feature type="chain" id="PRO_5037869997" description="Ancillary SecYEG translocon subunit/Cell division coordinator CpoB TPR domain-containing protein" evidence="4">
    <location>
        <begin position="25"/>
        <end position="1001"/>
    </location>
</feature>
<name>A0A918TDC6_9BACT</name>
<feature type="signal peptide" evidence="4">
    <location>
        <begin position="1"/>
        <end position="24"/>
    </location>
</feature>
<keyword evidence="7" id="KW-1185">Reference proteome</keyword>
<accession>A0A918TDC6</accession>
<dbReference type="PROSITE" id="PS50005">
    <property type="entry name" value="TPR"/>
    <property type="match status" value="1"/>
</dbReference>
<evidence type="ECO:0000256" key="1">
    <source>
        <dbReference type="ARBA" id="ARBA00022737"/>
    </source>
</evidence>
<dbReference type="InterPro" id="IPR019734">
    <property type="entry name" value="TPR_rpt"/>
</dbReference>